<accession>A0A1H7K030</accession>
<dbReference type="GO" id="GO:0016301">
    <property type="term" value="F:kinase activity"/>
    <property type="evidence" value="ECO:0007669"/>
    <property type="project" value="UniProtKB-KW"/>
</dbReference>
<organism evidence="2 3">
    <name type="scientific">Parapedobacter koreensis</name>
    <dbReference type="NCBI Taxonomy" id="332977"/>
    <lineage>
        <taxon>Bacteria</taxon>
        <taxon>Pseudomonadati</taxon>
        <taxon>Bacteroidota</taxon>
        <taxon>Sphingobacteriia</taxon>
        <taxon>Sphingobacteriales</taxon>
        <taxon>Sphingobacteriaceae</taxon>
        <taxon>Parapedobacter</taxon>
    </lineage>
</organism>
<dbReference type="CDD" id="cd00038">
    <property type="entry name" value="CAP_ED"/>
    <property type="match status" value="1"/>
</dbReference>
<evidence type="ECO:0000259" key="1">
    <source>
        <dbReference type="PROSITE" id="PS50042"/>
    </source>
</evidence>
<keyword evidence="2" id="KW-0418">Kinase</keyword>
<sequence length="193" mass="22974">MQELRDYLNQYASTLISDEEFEVIRRHFTPKKIRKKQYLLQEGEIGKHMAFVVKGAMRKYYIDEKGTENIVDLYIENWWAGDRESFVMFTPSIYHIDAWEDCELLLISREDTLKLCSQCRAFNELLLKLDERNNIAAQKRITSSISFTAEKRYEDFVGSHPYFVQRFPQHIIASYLGITKDTLSRVRKKTRQK</sequence>
<dbReference type="OrthoDB" id="1092431at2"/>
<dbReference type="RefSeq" id="WP_090604150.1">
    <property type="nucleotide sequence ID" value="NZ_FNZR01000002.1"/>
</dbReference>
<dbReference type="InterPro" id="IPR014710">
    <property type="entry name" value="RmlC-like_jellyroll"/>
</dbReference>
<proteinExistence type="predicted"/>
<evidence type="ECO:0000313" key="3">
    <source>
        <dbReference type="Proteomes" id="UP000198916"/>
    </source>
</evidence>
<dbReference type="EMBL" id="FNZR01000002">
    <property type="protein sequence ID" value="SEK80213.1"/>
    <property type="molecule type" value="Genomic_DNA"/>
</dbReference>
<dbReference type="STRING" id="332977.SAMN05421740_102737"/>
<gene>
    <name evidence="2" type="ORF">SAMN05421740_102737</name>
</gene>
<dbReference type="AlphaFoldDB" id="A0A1H7K030"/>
<feature type="domain" description="Cyclic nucleotide-binding" evidence="1">
    <location>
        <begin position="30"/>
        <end position="115"/>
    </location>
</feature>
<evidence type="ECO:0000313" key="2">
    <source>
        <dbReference type="EMBL" id="SEK80213.1"/>
    </source>
</evidence>
<dbReference type="SUPFAM" id="SSF51206">
    <property type="entry name" value="cAMP-binding domain-like"/>
    <property type="match status" value="1"/>
</dbReference>
<dbReference type="InterPro" id="IPR000595">
    <property type="entry name" value="cNMP-bd_dom"/>
</dbReference>
<dbReference type="InterPro" id="IPR018490">
    <property type="entry name" value="cNMP-bd_dom_sf"/>
</dbReference>
<keyword evidence="2" id="KW-0808">Transferase</keyword>
<keyword evidence="3" id="KW-1185">Reference proteome</keyword>
<name>A0A1H7K030_9SPHI</name>
<dbReference type="Proteomes" id="UP000198916">
    <property type="component" value="Unassembled WGS sequence"/>
</dbReference>
<dbReference type="Pfam" id="PF00027">
    <property type="entry name" value="cNMP_binding"/>
    <property type="match status" value="1"/>
</dbReference>
<protein>
    <submittedName>
        <fullName evidence="2">cAMP-binding domain of CRP or a regulatory subunit of cAMP-dependent protein kinases</fullName>
    </submittedName>
</protein>
<dbReference type="PROSITE" id="PS50042">
    <property type="entry name" value="CNMP_BINDING_3"/>
    <property type="match status" value="1"/>
</dbReference>
<reference evidence="3" key="1">
    <citation type="submission" date="2016-10" db="EMBL/GenBank/DDBJ databases">
        <authorList>
            <person name="Varghese N."/>
            <person name="Submissions S."/>
        </authorList>
    </citation>
    <scope>NUCLEOTIDE SEQUENCE [LARGE SCALE GENOMIC DNA]</scope>
    <source>
        <strain evidence="3">Jip14</strain>
    </source>
</reference>
<dbReference type="Gene3D" id="2.60.120.10">
    <property type="entry name" value="Jelly Rolls"/>
    <property type="match status" value="1"/>
</dbReference>